<reference evidence="2" key="1">
    <citation type="submission" date="2019-11" db="UniProtKB">
        <authorList>
            <consortium name="WormBaseParasite"/>
        </authorList>
    </citation>
    <scope>IDENTIFICATION</scope>
</reference>
<dbReference type="WBParaSite" id="MCU_010518-RA">
    <property type="protein sequence ID" value="MCU_010518-RA"/>
    <property type="gene ID" value="MCU_010518"/>
</dbReference>
<dbReference type="AlphaFoldDB" id="A0A5K3FRB3"/>
<feature type="signal peptide" evidence="1">
    <location>
        <begin position="1"/>
        <end position="17"/>
    </location>
</feature>
<proteinExistence type="predicted"/>
<name>A0A5K3FRB3_MESCO</name>
<keyword evidence="1" id="KW-0732">Signal</keyword>
<accession>A0A5K3FRB3</accession>
<protein>
    <submittedName>
        <fullName evidence="2">Secreted protein</fullName>
    </submittedName>
</protein>
<feature type="chain" id="PRO_5024295177" evidence="1">
    <location>
        <begin position="18"/>
        <end position="58"/>
    </location>
</feature>
<organism evidence="2">
    <name type="scientific">Mesocestoides corti</name>
    <name type="common">Flatworm</name>
    <dbReference type="NCBI Taxonomy" id="53468"/>
    <lineage>
        <taxon>Eukaryota</taxon>
        <taxon>Metazoa</taxon>
        <taxon>Spiralia</taxon>
        <taxon>Lophotrochozoa</taxon>
        <taxon>Platyhelminthes</taxon>
        <taxon>Cestoda</taxon>
        <taxon>Eucestoda</taxon>
        <taxon>Cyclophyllidea</taxon>
        <taxon>Mesocestoididae</taxon>
        <taxon>Mesocestoides</taxon>
    </lineage>
</organism>
<evidence type="ECO:0000313" key="2">
    <source>
        <dbReference type="WBParaSite" id="MCU_010518-RA"/>
    </source>
</evidence>
<sequence>MIPLLVCLLPLIRLVSADLLLPDERRAMVEFHLRLRENVYPPASNMLLLVRKRNIFLV</sequence>
<evidence type="ECO:0000256" key="1">
    <source>
        <dbReference type="SAM" id="SignalP"/>
    </source>
</evidence>